<accession>A0A1Q5PH67</accession>
<dbReference type="RefSeq" id="WP_073850963.1">
    <property type="nucleotide sequence ID" value="NZ_LVWA01000003.1"/>
</dbReference>
<evidence type="ECO:0000256" key="3">
    <source>
        <dbReference type="ARBA" id="ARBA00022457"/>
    </source>
</evidence>
<reference evidence="18 19" key="1">
    <citation type="submission" date="2016-03" db="EMBL/GenBank/DDBJ databases">
        <title>Genome sequence of Pontibacter sp. nov., of the family cytophagaceae, isolated from marine sediment of the Yellow Sea, China.</title>
        <authorList>
            <person name="Zhang G."/>
            <person name="Zhang R."/>
        </authorList>
    </citation>
    <scope>NUCLEOTIDE SEQUENCE [LARGE SCALE GENOMIC DNA]</scope>
    <source>
        <strain evidence="18 19">S10-8</strain>
    </source>
</reference>
<evidence type="ECO:0000259" key="17">
    <source>
        <dbReference type="PROSITE" id="PS51462"/>
    </source>
</evidence>
<feature type="domain" description="Nudix hydrolase" evidence="17">
    <location>
        <begin position="5"/>
        <end position="133"/>
    </location>
</feature>
<sequence length="136" mass="15573">MDATGTIKVVCALVEQFGRVLVTQRSEHMREALLWEFPGGKVEACETETACLVREIREELNIAIAPYQRLKPVVHGYPGRTIELIPYLCHYGGGVIRLHEHRSYHWVSPADLANYTWCPADLPVVQEYLQLLKNRE</sequence>
<dbReference type="EMBL" id="LVWA01000003">
    <property type="protein sequence ID" value="OKL41553.1"/>
    <property type="molecule type" value="Genomic_DNA"/>
</dbReference>
<evidence type="ECO:0000256" key="2">
    <source>
        <dbReference type="ARBA" id="ARBA00005582"/>
    </source>
</evidence>
<dbReference type="PANTHER" id="PTHR47707:SF1">
    <property type="entry name" value="NUDIX HYDROLASE FAMILY PROTEIN"/>
    <property type="match status" value="1"/>
</dbReference>
<keyword evidence="3" id="KW-0515">Mutator protein</keyword>
<dbReference type="InterPro" id="IPR000086">
    <property type="entry name" value="NUDIX_hydrolase_dom"/>
</dbReference>
<dbReference type="GO" id="GO:0008413">
    <property type="term" value="F:8-oxo-7,8-dihydroguanosine triphosphate pyrophosphatase activity"/>
    <property type="evidence" value="ECO:0007669"/>
    <property type="project" value="TreeGrafter"/>
</dbReference>
<dbReference type="GO" id="GO:0044716">
    <property type="term" value="F:8-oxo-GDP phosphatase activity"/>
    <property type="evidence" value="ECO:0007669"/>
    <property type="project" value="TreeGrafter"/>
</dbReference>
<dbReference type="CDD" id="cd03425">
    <property type="entry name" value="NUDIX_MutT_NudA_like"/>
    <property type="match status" value="1"/>
</dbReference>
<keyword evidence="4" id="KW-0235">DNA replication</keyword>
<comment type="similarity">
    <text evidence="2">Belongs to the Nudix hydrolase family.</text>
</comment>
<evidence type="ECO:0000313" key="18">
    <source>
        <dbReference type="EMBL" id="OKL41553.1"/>
    </source>
</evidence>
<evidence type="ECO:0000256" key="7">
    <source>
        <dbReference type="ARBA" id="ARBA00022801"/>
    </source>
</evidence>
<evidence type="ECO:0000256" key="14">
    <source>
        <dbReference type="ARBA" id="ARBA00041592"/>
    </source>
</evidence>
<dbReference type="Gene3D" id="3.90.79.10">
    <property type="entry name" value="Nucleoside Triphosphate Pyrophosphohydrolase"/>
    <property type="match status" value="1"/>
</dbReference>
<dbReference type="OrthoDB" id="9810648at2"/>
<evidence type="ECO:0000256" key="6">
    <source>
        <dbReference type="ARBA" id="ARBA00022763"/>
    </source>
</evidence>
<proteinExistence type="inferred from homology"/>
<comment type="caution">
    <text evidence="18">The sequence shown here is derived from an EMBL/GenBank/DDBJ whole genome shotgun (WGS) entry which is preliminary data.</text>
</comment>
<dbReference type="InterPro" id="IPR047127">
    <property type="entry name" value="MutT-like"/>
</dbReference>
<dbReference type="InterPro" id="IPR020084">
    <property type="entry name" value="NUDIX_hydrolase_CS"/>
</dbReference>
<dbReference type="Proteomes" id="UP000186551">
    <property type="component" value="Unassembled WGS sequence"/>
</dbReference>
<evidence type="ECO:0000256" key="4">
    <source>
        <dbReference type="ARBA" id="ARBA00022705"/>
    </source>
</evidence>
<keyword evidence="5" id="KW-0479">Metal-binding</keyword>
<protein>
    <recommendedName>
        <fullName evidence="13">8-oxo-dGTP diphosphatase</fullName>
        <ecNumber evidence="12">3.6.1.55</ecNumber>
    </recommendedName>
    <alternativeName>
        <fullName evidence="16">7,8-dihydro-8-oxoguanine-triphosphatase</fullName>
    </alternativeName>
    <alternativeName>
        <fullName evidence="15">Mutator protein MutT</fullName>
    </alternativeName>
    <alternativeName>
        <fullName evidence="14">dGTP pyrophosphohydrolase</fullName>
    </alternativeName>
</protein>
<dbReference type="PANTHER" id="PTHR47707">
    <property type="entry name" value="8-OXO-DGTP DIPHOSPHATASE"/>
    <property type="match status" value="1"/>
</dbReference>
<gene>
    <name evidence="18" type="ORF">A3841_10945</name>
</gene>
<dbReference type="EC" id="3.6.1.55" evidence="12"/>
<dbReference type="PROSITE" id="PS51462">
    <property type="entry name" value="NUDIX"/>
    <property type="match status" value="1"/>
</dbReference>
<keyword evidence="9" id="KW-0234">DNA repair</keyword>
<dbReference type="SUPFAM" id="SSF55811">
    <property type="entry name" value="Nudix"/>
    <property type="match status" value="1"/>
</dbReference>
<name>A0A1Q5PH67_9BACT</name>
<evidence type="ECO:0000256" key="15">
    <source>
        <dbReference type="ARBA" id="ARBA00041979"/>
    </source>
</evidence>
<dbReference type="PROSITE" id="PS00893">
    <property type="entry name" value="NUDIX_BOX"/>
    <property type="match status" value="1"/>
</dbReference>
<evidence type="ECO:0000256" key="13">
    <source>
        <dbReference type="ARBA" id="ARBA00040794"/>
    </source>
</evidence>
<keyword evidence="7 18" id="KW-0378">Hydrolase</keyword>
<evidence type="ECO:0000256" key="11">
    <source>
        <dbReference type="ARBA" id="ARBA00036904"/>
    </source>
</evidence>
<dbReference type="GO" id="GO:0035539">
    <property type="term" value="F:8-oxo-7,8-dihydrodeoxyguanosine triphosphate pyrophosphatase activity"/>
    <property type="evidence" value="ECO:0007669"/>
    <property type="project" value="UniProtKB-EC"/>
</dbReference>
<dbReference type="GO" id="GO:0006281">
    <property type="term" value="P:DNA repair"/>
    <property type="evidence" value="ECO:0007669"/>
    <property type="project" value="UniProtKB-KW"/>
</dbReference>
<organism evidence="18 19">
    <name type="scientific">Pontibacter flavimaris</name>
    <dbReference type="NCBI Taxonomy" id="1797110"/>
    <lineage>
        <taxon>Bacteria</taxon>
        <taxon>Pseudomonadati</taxon>
        <taxon>Bacteroidota</taxon>
        <taxon>Cytophagia</taxon>
        <taxon>Cytophagales</taxon>
        <taxon>Hymenobacteraceae</taxon>
        <taxon>Pontibacter</taxon>
    </lineage>
</organism>
<evidence type="ECO:0000256" key="8">
    <source>
        <dbReference type="ARBA" id="ARBA00022842"/>
    </source>
</evidence>
<dbReference type="GO" id="GO:0006260">
    <property type="term" value="P:DNA replication"/>
    <property type="evidence" value="ECO:0007669"/>
    <property type="project" value="UniProtKB-KW"/>
</dbReference>
<comment type="catalytic activity">
    <reaction evidence="10">
        <text>8-oxo-dGTP + H2O = 8-oxo-dGMP + diphosphate + H(+)</text>
        <dbReference type="Rhea" id="RHEA:31575"/>
        <dbReference type="ChEBI" id="CHEBI:15377"/>
        <dbReference type="ChEBI" id="CHEBI:15378"/>
        <dbReference type="ChEBI" id="CHEBI:33019"/>
        <dbReference type="ChEBI" id="CHEBI:63224"/>
        <dbReference type="ChEBI" id="CHEBI:77896"/>
        <dbReference type="EC" id="3.6.1.55"/>
    </reaction>
</comment>
<keyword evidence="6" id="KW-0227">DNA damage</keyword>
<dbReference type="GO" id="GO:0046872">
    <property type="term" value="F:metal ion binding"/>
    <property type="evidence" value="ECO:0007669"/>
    <property type="project" value="UniProtKB-KW"/>
</dbReference>
<keyword evidence="19" id="KW-1185">Reference proteome</keyword>
<dbReference type="STRING" id="1797110.A3841_10945"/>
<comment type="cofactor">
    <cofactor evidence="1">
        <name>Mg(2+)</name>
        <dbReference type="ChEBI" id="CHEBI:18420"/>
    </cofactor>
</comment>
<evidence type="ECO:0000256" key="16">
    <source>
        <dbReference type="ARBA" id="ARBA00042798"/>
    </source>
</evidence>
<evidence type="ECO:0000256" key="1">
    <source>
        <dbReference type="ARBA" id="ARBA00001946"/>
    </source>
</evidence>
<evidence type="ECO:0000256" key="10">
    <source>
        <dbReference type="ARBA" id="ARBA00035861"/>
    </source>
</evidence>
<evidence type="ECO:0000256" key="12">
    <source>
        <dbReference type="ARBA" id="ARBA00038905"/>
    </source>
</evidence>
<keyword evidence="8" id="KW-0460">Magnesium</keyword>
<comment type="catalytic activity">
    <reaction evidence="11">
        <text>8-oxo-GTP + H2O = 8-oxo-GMP + diphosphate + H(+)</text>
        <dbReference type="Rhea" id="RHEA:67616"/>
        <dbReference type="ChEBI" id="CHEBI:15377"/>
        <dbReference type="ChEBI" id="CHEBI:15378"/>
        <dbReference type="ChEBI" id="CHEBI:33019"/>
        <dbReference type="ChEBI" id="CHEBI:143553"/>
        <dbReference type="ChEBI" id="CHEBI:145694"/>
    </reaction>
</comment>
<evidence type="ECO:0000256" key="9">
    <source>
        <dbReference type="ARBA" id="ARBA00023204"/>
    </source>
</evidence>
<evidence type="ECO:0000256" key="5">
    <source>
        <dbReference type="ARBA" id="ARBA00022723"/>
    </source>
</evidence>
<dbReference type="InterPro" id="IPR015797">
    <property type="entry name" value="NUDIX_hydrolase-like_dom_sf"/>
</dbReference>
<dbReference type="Pfam" id="PF00293">
    <property type="entry name" value="NUDIX"/>
    <property type="match status" value="1"/>
</dbReference>
<dbReference type="GO" id="GO:0044715">
    <property type="term" value="F:8-oxo-dGDP phosphatase activity"/>
    <property type="evidence" value="ECO:0007669"/>
    <property type="project" value="TreeGrafter"/>
</dbReference>
<dbReference type="AlphaFoldDB" id="A0A1Q5PH67"/>
<evidence type="ECO:0000313" key="19">
    <source>
        <dbReference type="Proteomes" id="UP000186551"/>
    </source>
</evidence>